<evidence type="ECO:0000313" key="25">
    <source>
        <dbReference type="EMBL" id="KAK4794061.1"/>
    </source>
</evidence>
<comment type="catalytic activity">
    <reaction evidence="19">
        <text>L-threonyl-[protein] + ATP = O-phospho-L-threonyl-[protein] + ADP + H(+)</text>
        <dbReference type="Rhea" id="RHEA:46608"/>
        <dbReference type="Rhea" id="RHEA-COMP:11060"/>
        <dbReference type="Rhea" id="RHEA-COMP:11605"/>
        <dbReference type="ChEBI" id="CHEBI:15378"/>
        <dbReference type="ChEBI" id="CHEBI:30013"/>
        <dbReference type="ChEBI" id="CHEBI:30616"/>
        <dbReference type="ChEBI" id="CHEBI:61977"/>
        <dbReference type="ChEBI" id="CHEBI:456216"/>
    </reaction>
</comment>
<evidence type="ECO:0000256" key="17">
    <source>
        <dbReference type="ARBA" id="ARBA00023180"/>
    </source>
</evidence>
<feature type="transmembrane region" description="Helical" evidence="22">
    <location>
        <begin position="274"/>
        <end position="295"/>
    </location>
</feature>
<evidence type="ECO:0000259" key="24">
    <source>
        <dbReference type="PROSITE" id="PS51473"/>
    </source>
</evidence>
<name>A0AAN7MC53_TRANT</name>
<comment type="catalytic activity">
    <reaction evidence="18">
        <text>L-seryl-[protein] + ATP = O-phospho-L-seryl-[protein] + ADP + H(+)</text>
        <dbReference type="Rhea" id="RHEA:17989"/>
        <dbReference type="Rhea" id="RHEA-COMP:9863"/>
        <dbReference type="Rhea" id="RHEA-COMP:11604"/>
        <dbReference type="ChEBI" id="CHEBI:15378"/>
        <dbReference type="ChEBI" id="CHEBI:29999"/>
        <dbReference type="ChEBI" id="CHEBI:30616"/>
        <dbReference type="ChEBI" id="CHEBI:83421"/>
        <dbReference type="ChEBI" id="CHEBI:456216"/>
    </reaction>
</comment>
<keyword evidence="9" id="KW-0732">Signal</keyword>
<evidence type="ECO:0000256" key="12">
    <source>
        <dbReference type="ARBA" id="ARBA00022777"/>
    </source>
</evidence>
<evidence type="ECO:0000256" key="19">
    <source>
        <dbReference type="ARBA" id="ARBA00047951"/>
    </source>
</evidence>
<dbReference type="GO" id="GO:0033612">
    <property type="term" value="F:receptor serine/threonine kinase binding"/>
    <property type="evidence" value="ECO:0007669"/>
    <property type="project" value="TreeGrafter"/>
</dbReference>
<evidence type="ECO:0000256" key="1">
    <source>
        <dbReference type="ARBA" id="ARBA00004251"/>
    </source>
</evidence>
<keyword evidence="14 22" id="KW-1133">Transmembrane helix</keyword>
<dbReference type="Pfam" id="PF00560">
    <property type="entry name" value="LRR_1"/>
    <property type="match status" value="5"/>
</dbReference>
<evidence type="ECO:0000256" key="5">
    <source>
        <dbReference type="ARBA" id="ARBA00022553"/>
    </source>
</evidence>
<dbReference type="CDD" id="cd23509">
    <property type="entry name" value="Gnk2-like"/>
    <property type="match status" value="2"/>
</dbReference>
<evidence type="ECO:0000256" key="13">
    <source>
        <dbReference type="ARBA" id="ARBA00022840"/>
    </source>
</evidence>
<keyword evidence="8 22" id="KW-0812">Transmembrane</keyword>
<keyword evidence="10" id="KW-0677">Repeat</keyword>
<dbReference type="CDD" id="cd14066">
    <property type="entry name" value="STKc_IRAK"/>
    <property type="match status" value="1"/>
</dbReference>
<keyword evidence="16" id="KW-0675">Receptor</keyword>
<feature type="domain" description="Protein kinase" evidence="23">
    <location>
        <begin position="334"/>
        <end position="609"/>
    </location>
</feature>
<dbReference type="FunFam" id="1.10.510.10:FF:000276">
    <property type="entry name" value="LRR receptor-like serine/threonine-protein kinase RCH1"/>
    <property type="match status" value="1"/>
</dbReference>
<evidence type="ECO:0000256" key="10">
    <source>
        <dbReference type="ARBA" id="ARBA00022737"/>
    </source>
</evidence>
<evidence type="ECO:0000256" key="6">
    <source>
        <dbReference type="ARBA" id="ARBA00022614"/>
    </source>
</evidence>
<protein>
    <submittedName>
        <fullName evidence="25">Uncharacterized protein</fullName>
    </submittedName>
</protein>
<sequence>MKMKRRKFSVEMEVLLPIPNQDLLLILYASYIFFLSPALSDPRIQEVELQCGTLPSNLSIIPNFGIIMREIANQVTNHSWGSASISQPLPELYGLVQCHGDLNQSDCLLCFAQGRTRLPACIPSMGRLYLDGCFQRFDSYNFFNESTDPKHDNCTCTVPASTLTKSTEALFKQRVVRVLKNVTTTAVSNRSYAVAGEEDTGGGNLGAYALAQCWSTVSNSGCRACLEDAVSKIKGCLPGTDGRAMNAGCFLRYSTNRFYNIPNKGGSSDSNRTILLACIAAAVGSLAIISLFVGYRKLAKMRRVRRNAIWLPRFMSKSNLNFKYETLERATNYFDEARKLGEGGAGSVYKGILPSGKVVAVKRLVYNTRQWADDFFNEVNLINEIQHRNLVRLLGCSIEGPESLLVYEYVPNRSLDQVLFANDVVRVLNWDERFHIIVGTAEGLAYLHCGFGMKIIHRDIKASNILLDENFTAKIADFGLARCMAPDRSHITTGIAGTLGYMAPEYLIKAQLTEKADVYSFGVLVLEILTRRKNTMITEGLGSVLQSVWRDYRLNTLHESIDPALGGDFLVKDATRVLQIGLLCTQALGELRPSMAQVVEMLKDKHYPVDLLGTVPANLSSLSASLESLILSGTNLSGSIPREIGTLTELTYVDLSDNALSGPIPAELCRLPKLRQLYLSSNRLEGPIPAEIGNLTALRMLVLFDNQLSGEVPATLGRLGNLQVMRAGGNKNLQGSLPPEIGNCSSLVTIGLAETSVSGFLPASLGRLKKLKTLAVYTALLSGQIPPELGDCTSLQNIYLYENSLTGSIPSALGNLANLQSLLLWQNSLVGTIPPELSNCRQLALIDISMNSLTGSIPESFGNLTLLQELQLSVNQISGRIPSKLGNCREMTHIELDNNQITGSIPSELGNLPNLTLLFLWQNRLQGIIPQNLSQCQNLQAMDLSQNGLTGPIPSGIFKLKKLNKLLLLSNSISGGIPPEIGQCESLTRFRANQNELTGEIPREISNLTSLDFLDLSSNRIAGVIPEEISKCQNLTFLDLHSNSLTGNLPTGLNRLAYLQFVDLSNNRLEGPLSPNLGSLASLTKLVLSKNRFSGPIPSQLGSCSKLQLLDLSSNQLSGNIPASMGRIPALEIALNLSCNRLSGDIPSPIAGLDRLGIFDISYNQLSGNLKVIADMQNLVVLNISHNNFSGRVPDTPFFAKIPLSALAGNPSLCFSGSACGFYGRRGGGRRTSAARVAMVVLLCAACLLLLAALYIILGHKRRGGPLLGFLGGAERSDCCESDMGPPWEVTLYQKLDLSITDVTRSLTPLNVIGRGQTGVVYRVTMPTGLTVAVKKFRSSEKASAAAFSSEITTLARIRHRNIVRILGWGANGKSKLLFYDYLPNGSLGGLLHEGPDEGAGATVGWETRFKISLGLAEGLAYLHHDCVPPILHRDVKAHNILLGEQYEPCLADFGLARLVEDDHSSFSANPQLAGSCGYMAPEYACMLKITEKSDVYSFGVVLLEIITGKRPVDPSFPDGQHVIQWVRDYLKSKRDPIEILDSNLQGNPDTQIQEMLQALGIALLCSSNRPHDRPTMKDVVALLKEIRHEPTSGLEANKPAAHAQKKAEVPSSYSSSSVTPSQLLLLQGSTQSSLAYSSSSAGYPPARLSH</sequence>
<reference evidence="25 26" key="1">
    <citation type="journal article" date="2023" name="Hortic Res">
        <title>Pangenome of water caltrop reveals structural variations and asymmetric subgenome divergence after allopolyploidization.</title>
        <authorList>
            <person name="Zhang X."/>
            <person name="Chen Y."/>
            <person name="Wang L."/>
            <person name="Yuan Y."/>
            <person name="Fang M."/>
            <person name="Shi L."/>
            <person name="Lu R."/>
            <person name="Comes H.P."/>
            <person name="Ma Y."/>
            <person name="Chen Y."/>
            <person name="Huang G."/>
            <person name="Zhou Y."/>
            <person name="Zheng Z."/>
            <person name="Qiu Y."/>
        </authorList>
    </citation>
    <scope>NUCLEOTIDE SEQUENCE [LARGE SCALE GENOMIC DNA]</scope>
    <source>
        <strain evidence="25">F231</strain>
    </source>
</reference>
<evidence type="ECO:0000256" key="21">
    <source>
        <dbReference type="SAM" id="MobiDB-lite"/>
    </source>
</evidence>
<keyword evidence="15 22" id="KW-0472">Membrane</keyword>
<dbReference type="InterPro" id="IPR011009">
    <property type="entry name" value="Kinase-like_dom_sf"/>
</dbReference>
<evidence type="ECO:0000313" key="26">
    <source>
        <dbReference type="Proteomes" id="UP001346149"/>
    </source>
</evidence>
<dbReference type="InterPro" id="IPR001611">
    <property type="entry name" value="Leu-rich_rpt"/>
</dbReference>
<keyword evidence="13 20" id="KW-0067">ATP-binding</keyword>
<comment type="subcellular location">
    <subcellularLocation>
        <location evidence="1">Cell membrane</location>
        <topology evidence="1">Single-pass type I membrane protein</topology>
    </subcellularLocation>
</comment>
<dbReference type="GO" id="GO:0005524">
    <property type="term" value="F:ATP binding"/>
    <property type="evidence" value="ECO:0007669"/>
    <property type="project" value="UniProtKB-UniRule"/>
</dbReference>
<feature type="binding site" evidence="20">
    <location>
        <position position="1336"/>
    </location>
    <ligand>
        <name>ATP</name>
        <dbReference type="ChEBI" id="CHEBI:30616"/>
    </ligand>
</feature>
<dbReference type="FunFam" id="3.80.10.10:FF:000270">
    <property type="entry name" value="Putative LRR receptor-like serine/threonine-protein kinase"/>
    <property type="match status" value="1"/>
</dbReference>
<evidence type="ECO:0000256" key="2">
    <source>
        <dbReference type="ARBA" id="ARBA00009592"/>
    </source>
</evidence>
<dbReference type="Pfam" id="PF13855">
    <property type="entry name" value="LRR_8"/>
    <property type="match status" value="1"/>
</dbReference>
<dbReference type="FunFam" id="3.30.430.20:FF:000015">
    <property type="entry name" value="Cysteine-rich receptor-like protein kinase 3"/>
    <property type="match status" value="1"/>
</dbReference>
<dbReference type="InterPro" id="IPR050647">
    <property type="entry name" value="Plant_LRR-RLKs"/>
</dbReference>
<feature type="domain" description="Gnk2-homologous" evidence="24">
    <location>
        <begin position="42"/>
        <end position="142"/>
    </location>
</feature>
<comment type="similarity">
    <text evidence="2">Belongs to the RLP family.</text>
</comment>
<keyword evidence="7" id="KW-0808">Transferase</keyword>
<comment type="caution">
    <text evidence="25">The sequence shown here is derived from an EMBL/GenBank/DDBJ whole genome shotgun (WGS) entry which is preliminary data.</text>
</comment>
<dbReference type="InterPro" id="IPR003591">
    <property type="entry name" value="Leu-rich_rpt_typical-subtyp"/>
</dbReference>
<dbReference type="InterPro" id="IPR000719">
    <property type="entry name" value="Prot_kinase_dom"/>
</dbReference>
<evidence type="ECO:0000256" key="9">
    <source>
        <dbReference type="ARBA" id="ARBA00022729"/>
    </source>
</evidence>
<evidence type="ECO:0000256" key="7">
    <source>
        <dbReference type="ARBA" id="ARBA00022679"/>
    </source>
</evidence>
<dbReference type="FunFam" id="1.10.510.10:FF:000336">
    <property type="entry name" value="Cysteine-rich receptor-like protein kinase 2"/>
    <property type="match status" value="1"/>
</dbReference>
<feature type="region of interest" description="Disordered" evidence="21">
    <location>
        <begin position="1592"/>
        <end position="1618"/>
    </location>
</feature>
<evidence type="ECO:0000259" key="23">
    <source>
        <dbReference type="PROSITE" id="PS50011"/>
    </source>
</evidence>
<dbReference type="InterPro" id="IPR002902">
    <property type="entry name" value="GNK2"/>
</dbReference>
<accession>A0AAN7MC53</accession>
<evidence type="ECO:0000256" key="22">
    <source>
        <dbReference type="SAM" id="Phobius"/>
    </source>
</evidence>
<evidence type="ECO:0000256" key="8">
    <source>
        <dbReference type="ARBA" id="ARBA00022692"/>
    </source>
</evidence>
<dbReference type="Pfam" id="PF07714">
    <property type="entry name" value="PK_Tyr_Ser-Thr"/>
    <property type="match status" value="1"/>
</dbReference>
<dbReference type="Gene3D" id="3.30.430.20">
    <property type="entry name" value="Gnk2 domain, C-X8-C-X2-C motif"/>
    <property type="match status" value="2"/>
</dbReference>
<dbReference type="InterPro" id="IPR017441">
    <property type="entry name" value="Protein_kinase_ATP_BS"/>
</dbReference>
<dbReference type="Gene3D" id="3.30.200.20">
    <property type="entry name" value="Phosphorylase Kinase, domain 1"/>
    <property type="match status" value="2"/>
</dbReference>
<dbReference type="Gene3D" id="3.80.10.10">
    <property type="entry name" value="Ribonuclease Inhibitor"/>
    <property type="match status" value="4"/>
</dbReference>
<dbReference type="GO" id="GO:0005886">
    <property type="term" value="C:plasma membrane"/>
    <property type="evidence" value="ECO:0007669"/>
    <property type="project" value="UniProtKB-SubCell"/>
</dbReference>
<dbReference type="Pfam" id="PF00069">
    <property type="entry name" value="Pkinase"/>
    <property type="match status" value="1"/>
</dbReference>
<dbReference type="InterPro" id="IPR038408">
    <property type="entry name" value="GNK2_sf"/>
</dbReference>
<dbReference type="PROSITE" id="PS00108">
    <property type="entry name" value="PROTEIN_KINASE_ST"/>
    <property type="match status" value="2"/>
</dbReference>
<dbReference type="Gene3D" id="1.10.510.10">
    <property type="entry name" value="Transferase(Phosphotransferase) domain 1"/>
    <property type="match status" value="2"/>
</dbReference>
<dbReference type="PROSITE" id="PS50011">
    <property type="entry name" value="PROTEIN_KINASE_DOM"/>
    <property type="match status" value="2"/>
</dbReference>
<dbReference type="SUPFAM" id="SSF52058">
    <property type="entry name" value="L domain-like"/>
    <property type="match status" value="1"/>
</dbReference>
<dbReference type="SMART" id="SM00369">
    <property type="entry name" value="LRR_TYP"/>
    <property type="match status" value="8"/>
</dbReference>
<keyword evidence="17" id="KW-0325">Glycoprotein</keyword>
<dbReference type="FunFam" id="3.80.10.10:FF:000186">
    <property type="entry name" value="LRR receptor-like serine/threonine-protein kinase ERECTA"/>
    <property type="match status" value="1"/>
</dbReference>
<evidence type="ECO:0000256" key="3">
    <source>
        <dbReference type="ARBA" id="ARBA00022475"/>
    </source>
</evidence>
<dbReference type="FunFam" id="3.80.10.10:FF:000041">
    <property type="entry name" value="LRR receptor-like serine/threonine-protein kinase ERECTA"/>
    <property type="match status" value="1"/>
</dbReference>
<dbReference type="PANTHER" id="PTHR48056:SF43">
    <property type="entry name" value="LRR RECEPTOR-LIKE SERINE_THREONINE-PROTEIN KINASE"/>
    <property type="match status" value="1"/>
</dbReference>
<gene>
    <name evidence="25" type="ORF">SAY86_012055</name>
</gene>
<dbReference type="FunFam" id="3.80.10.10:FF:000393">
    <property type="entry name" value="LRR receptor-like serine/threonine-protein kinase RCH1"/>
    <property type="match status" value="1"/>
</dbReference>
<proteinExistence type="inferred from homology"/>
<keyword evidence="3" id="KW-1003">Cell membrane</keyword>
<evidence type="ECO:0000256" key="14">
    <source>
        <dbReference type="ARBA" id="ARBA00022989"/>
    </source>
</evidence>
<evidence type="ECO:0000256" key="16">
    <source>
        <dbReference type="ARBA" id="ARBA00023170"/>
    </source>
</evidence>
<evidence type="ECO:0000256" key="4">
    <source>
        <dbReference type="ARBA" id="ARBA00022527"/>
    </source>
</evidence>
<keyword evidence="6" id="KW-0433">Leucine-rich repeat</keyword>
<evidence type="ECO:0000256" key="18">
    <source>
        <dbReference type="ARBA" id="ARBA00047558"/>
    </source>
</evidence>
<feature type="domain" description="Protein kinase" evidence="23">
    <location>
        <begin position="1307"/>
        <end position="1592"/>
    </location>
</feature>
<organism evidence="25 26">
    <name type="scientific">Trapa natans</name>
    <name type="common">Water chestnut</name>
    <dbReference type="NCBI Taxonomy" id="22666"/>
    <lineage>
        <taxon>Eukaryota</taxon>
        <taxon>Viridiplantae</taxon>
        <taxon>Streptophyta</taxon>
        <taxon>Embryophyta</taxon>
        <taxon>Tracheophyta</taxon>
        <taxon>Spermatophyta</taxon>
        <taxon>Magnoliopsida</taxon>
        <taxon>eudicotyledons</taxon>
        <taxon>Gunneridae</taxon>
        <taxon>Pentapetalae</taxon>
        <taxon>rosids</taxon>
        <taxon>malvids</taxon>
        <taxon>Myrtales</taxon>
        <taxon>Lythraceae</taxon>
        <taxon>Trapa</taxon>
    </lineage>
</organism>
<dbReference type="Pfam" id="PF01657">
    <property type="entry name" value="Stress-antifung"/>
    <property type="match status" value="2"/>
</dbReference>
<feature type="domain" description="Gnk2-homologous" evidence="24">
    <location>
        <begin position="151"/>
        <end position="258"/>
    </location>
</feature>
<dbReference type="SUPFAM" id="SSF56112">
    <property type="entry name" value="Protein kinase-like (PK-like)"/>
    <property type="match status" value="2"/>
</dbReference>
<dbReference type="EMBL" id="JAXQNO010000007">
    <property type="protein sequence ID" value="KAK4794061.1"/>
    <property type="molecule type" value="Genomic_DNA"/>
</dbReference>
<keyword evidence="11 20" id="KW-0547">Nucleotide-binding</keyword>
<dbReference type="Pfam" id="PF23598">
    <property type="entry name" value="LRR_14"/>
    <property type="match status" value="1"/>
</dbReference>
<dbReference type="Proteomes" id="UP001346149">
    <property type="component" value="Unassembled WGS sequence"/>
</dbReference>
<feature type="transmembrane region" description="Helical" evidence="22">
    <location>
        <begin position="1234"/>
        <end position="1258"/>
    </location>
</feature>
<evidence type="ECO:0000256" key="20">
    <source>
        <dbReference type="PROSITE-ProRule" id="PRU10141"/>
    </source>
</evidence>
<dbReference type="PANTHER" id="PTHR48056">
    <property type="entry name" value="LRR RECEPTOR-LIKE SERINE/THREONINE-PROTEIN KINASE-RELATED"/>
    <property type="match status" value="1"/>
</dbReference>
<dbReference type="PROSITE" id="PS00107">
    <property type="entry name" value="PROTEIN_KINASE_ATP"/>
    <property type="match status" value="1"/>
</dbReference>
<keyword evidence="12" id="KW-0418">Kinase</keyword>
<keyword evidence="26" id="KW-1185">Reference proteome</keyword>
<dbReference type="PROSITE" id="PS51473">
    <property type="entry name" value="GNK2"/>
    <property type="match status" value="2"/>
</dbReference>
<dbReference type="FunFam" id="3.80.10.10:FF:000356">
    <property type="entry name" value="LRR receptor-like serine/threonine-protein kinase"/>
    <property type="match status" value="1"/>
</dbReference>
<keyword evidence="4" id="KW-0723">Serine/threonine-protein kinase</keyword>
<dbReference type="InterPro" id="IPR001245">
    <property type="entry name" value="Ser-Thr/Tyr_kinase_cat_dom"/>
</dbReference>
<keyword evidence="5" id="KW-0597">Phosphoprotein</keyword>
<dbReference type="InterPro" id="IPR032675">
    <property type="entry name" value="LRR_dom_sf"/>
</dbReference>
<dbReference type="GO" id="GO:0001653">
    <property type="term" value="F:peptide receptor activity"/>
    <property type="evidence" value="ECO:0007669"/>
    <property type="project" value="UniProtKB-ARBA"/>
</dbReference>
<dbReference type="InterPro" id="IPR008271">
    <property type="entry name" value="Ser/Thr_kinase_AS"/>
</dbReference>
<dbReference type="InterPro" id="IPR055414">
    <property type="entry name" value="LRR_R13L4/SHOC2-like"/>
</dbReference>
<dbReference type="GO" id="GO:0004674">
    <property type="term" value="F:protein serine/threonine kinase activity"/>
    <property type="evidence" value="ECO:0007669"/>
    <property type="project" value="UniProtKB-KW"/>
</dbReference>
<dbReference type="FunFam" id="3.30.200.20:FF:000177">
    <property type="entry name" value="Cysteine-rich receptor-like protein kinase 2"/>
    <property type="match status" value="1"/>
</dbReference>
<dbReference type="SMART" id="SM00220">
    <property type="entry name" value="S_TKc"/>
    <property type="match status" value="2"/>
</dbReference>
<dbReference type="SUPFAM" id="SSF52047">
    <property type="entry name" value="RNI-like"/>
    <property type="match status" value="1"/>
</dbReference>
<evidence type="ECO:0000256" key="15">
    <source>
        <dbReference type="ARBA" id="ARBA00023136"/>
    </source>
</evidence>
<evidence type="ECO:0000256" key="11">
    <source>
        <dbReference type="ARBA" id="ARBA00022741"/>
    </source>
</evidence>